<organism evidence="2">
    <name type="scientific">uncultured Caudovirales phage</name>
    <dbReference type="NCBI Taxonomy" id="2100421"/>
    <lineage>
        <taxon>Viruses</taxon>
        <taxon>Duplodnaviria</taxon>
        <taxon>Heunggongvirae</taxon>
        <taxon>Uroviricota</taxon>
        <taxon>Caudoviricetes</taxon>
        <taxon>Peduoviridae</taxon>
        <taxon>Maltschvirus</taxon>
        <taxon>Maltschvirus maltsch</taxon>
    </lineage>
</organism>
<dbReference type="EMBL" id="LR798324">
    <property type="protein sequence ID" value="CAB5223865.1"/>
    <property type="molecule type" value="Genomic_DNA"/>
</dbReference>
<evidence type="ECO:0000256" key="1">
    <source>
        <dbReference type="SAM" id="Phobius"/>
    </source>
</evidence>
<proteinExistence type="predicted"/>
<name>A0A6J7X0I4_9CAUD</name>
<keyword evidence="1" id="KW-0472">Membrane</keyword>
<keyword evidence="1" id="KW-0812">Transmembrane</keyword>
<accession>A0A6J7X0I4</accession>
<reference evidence="2" key="1">
    <citation type="submission" date="2020-05" db="EMBL/GenBank/DDBJ databases">
        <authorList>
            <person name="Chiriac C."/>
            <person name="Salcher M."/>
            <person name="Ghai R."/>
            <person name="Kavagutti S V."/>
        </authorList>
    </citation>
    <scope>NUCLEOTIDE SEQUENCE</scope>
</reference>
<feature type="transmembrane region" description="Helical" evidence="1">
    <location>
        <begin position="12"/>
        <end position="29"/>
    </location>
</feature>
<keyword evidence="1" id="KW-1133">Transmembrane helix</keyword>
<gene>
    <name evidence="2" type="ORF">UFOVP388_31</name>
</gene>
<protein>
    <submittedName>
        <fullName evidence="2">Uncharacterized protein</fullName>
    </submittedName>
</protein>
<sequence length="30" mass="3571">MEEEKKKQLIQLGLILWIITLTISVLKYIL</sequence>
<evidence type="ECO:0000313" key="2">
    <source>
        <dbReference type="EMBL" id="CAB5223865.1"/>
    </source>
</evidence>